<evidence type="ECO:0000256" key="4">
    <source>
        <dbReference type="ARBA" id="ARBA00040795"/>
    </source>
</evidence>
<feature type="transmembrane region" description="Helical" evidence="7">
    <location>
        <begin position="555"/>
        <end position="576"/>
    </location>
</feature>
<dbReference type="FunCoup" id="A0A6P6YIN1">
    <property type="interactions" value="2270"/>
</dbReference>
<dbReference type="GO" id="GO:0043812">
    <property type="term" value="F:phosphatidylinositol-4-phosphate phosphatase activity"/>
    <property type="evidence" value="ECO:0007669"/>
    <property type="project" value="TreeGrafter"/>
</dbReference>
<dbReference type="GO" id="GO:0005783">
    <property type="term" value="C:endoplasmic reticulum"/>
    <property type="evidence" value="ECO:0007669"/>
    <property type="project" value="TreeGrafter"/>
</dbReference>
<evidence type="ECO:0000256" key="2">
    <source>
        <dbReference type="ARBA" id="ARBA00036631"/>
    </source>
</evidence>
<keyword evidence="7" id="KW-0812">Transmembrane</keyword>
<protein>
    <recommendedName>
        <fullName evidence="4">Phosphatidylinositol-3-phosphatase SAC1</fullName>
        <ecNumber evidence="1">3.1.3.64</ecNumber>
    </recommendedName>
    <alternativeName>
        <fullName evidence="6">Phosphatidylinositol-4-phosphate phosphatase</fullName>
    </alternativeName>
    <alternativeName>
        <fullName evidence="5">Suppressor of actin mutations 1-like protein</fullName>
    </alternativeName>
</protein>
<evidence type="ECO:0000256" key="7">
    <source>
        <dbReference type="SAM" id="Phobius"/>
    </source>
</evidence>
<sequence>MESSYHVCRKLRFYETPEYFYLIPVDRSSGSDVQALSINRLTNEINVFYDTEAIERSIFADICYGIFGIIRLISGNHLILITEASRVGEIYSSGGDSIVYRMKNVRIIPYSNNHEASLSTKTTSMVLNDQQKAYNDRYLIMLQSILRMPGYYFSYSYDLSSTLQRTSRQSAPKNQRPLPLIESANMEFVWNRALLSQLTSETKFHYFCLPIICGFVAIHPQLLIKQRSFRWVLISRRSTNRCGTRWFARGINPDGYVANFIETEQLLLTDRNDRFAFVQIRGSIPLFWSQLPNLRYKPTFVVPKAPHIESYGHHVRRLAREHGRLCFVNLIGNKGSEGRLGKAFTDVVNDGNFNRGNDIPFVNFEWFDFHGECRRNGWQALNKLMDQIRSFIDEYGYYWWCSSNNSIQKIQQGVIRTNCIDSLDRTNVVQSLIGKYVLRKQMIQAGILSEFEMIESYPDLNSLFSNMWADHADVCSIQYAGTGALKSDFTRTGKRRLTGVIADGINSLIRYYKNNFEDGFRQDSIDLILGAYQVDEREGKQVKCPLQERNLVKIFFLPIFFLLSLGMFAWIIILYGNGLNIEQALYSLFWLAMSAICLIIMYYFGNEFADYPTLVKRRR</sequence>
<dbReference type="InterPro" id="IPR002013">
    <property type="entry name" value="SAC_dom"/>
</dbReference>
<feature type="domain" description="SAC" evidence="8">
    <location>
        <begin position="142"/>
        <end position="481"/>
    </location>
</feature>
<feature type="transmembrane region" description="Helical" evidence="7">
    <location>
        <begin position="588"/>
        <end position="609"/>
    </location>
</feature>
<name>A0A6P6YIN1_DERPT</name>
<dbReference type="PANTHER" id="PTHR45662:SF2">
    <property type="entry name" value="PHOSPHATIDYLINOSITOL-3-PHOSPHATASE SAC1"/>
    <property type="match status" value="1"/>
</dbReference>
<dbReference type="InParanoid" id="A0A6P6YIN1"/>
<reference evidence="10" key="1">
    <citation type="submission" date="2025-08" db="UniProtKB">
        <authorList>
            <consortium name="RefSeq"/>
        </authorList>
    </citation>
    <scope>IDENTIFICATION</scope>
    <source>
        <strain evidence="10">Airmid</strain>
    </source>
</reference>
<keyword evidence="9" id="KW-1185">Reference proteome</keyword>
<evidence type="ECO:0000259" key="8">
    <source>
        <dbReference type="PROSITE" id="PS50275"/>
    </source>
</evidence>
<dbReference type="PROSITE" id="PS50275">
    <property type="entry name" value="SAC"/>
    <property type="match status" value="1"/>
</dbReference>
<dbReference type="GO" id="GO:0004438">
    <property type="term" value="F:phosphatidylinositol-3-phosphate phosphatase activity"/>
    <property type="evidence" value="ECO:0007669"/>
    <property type="project" value="UniProtKB-EC"/>
</dbReference>
<keyword evidence="7" id="KW-1133">Transmembrane helix</keyword>
<dbReference type="KEGG" id="dpte:113798289"/>
<proteinExistence type="predicted"/>
<comment type="catalytic activity">
    <reaction evidence="2">
        <text>a 1,2-diacyl-sn-glycero-3-phospho-(1D-myo-inositol-3-phosphate) + H2O = a 1,2-diacyl-sn-glycero-3-phospho-(1D-myo-inositol) + phosphate</text>
        <dbReference type="Rhea" id="RHEA:12316"/>
        <dbReference type="ChEBI" id="CHEBI:15377"/>
        <dbReference type="ChEBI" id="CHEBI:43474"/>
        <dbReference type="ChEBI" id="CHEBI:57880"/>
        <dbReference type="ChEBI" id="CHEBI:58088"/>
        <dbReference type="EC" id="3.1.3.64"/>
    </reaction>
    <physiologicalReaction direction="left-to-right" evidence="2">
        <dbReference type="Rhea" id="RHEA:12317"/>
    </physiologicalReaction>
</comment>
<evidence type="ECO:0000256" key="6">
    <source>
        <dbReference type="ARBA" id="ARBA00041911"/>
    </source>
</evidence>
<evidence type="ECO:0000313" key="9">
    <source>
        <dbReference type="Proteomes" id="UP000515146"/>
    </source>
</evidence>
<comment type="catalytic activity">
    <reaction evidence="3">
        <text>a 1,2-diacyl-sn-glycero-3-phospho-(1D-myo-inositol 4-phosphate) + H2O = a 1,2-diacyl-sn-glycero-3-phospho-(1D-myo-inositol) + phosphate</text>
        <dbReference type="Rhea" id="RHEA:55652"/>
        <dbReference type="ChEBI" id="CHEBI:15377"/>
        <dbReference type="ChEBI" id="CHEBI:43474"/>
        <dbReference type="ChEBI" id="CHEBI:57880"/>
        <dbReference type="ChEBI" id="CHEBI:58178"/>
    </reaction>
    <physiologicalReaction direction="left-to-right" evidence="3">
        <dbReference type="Rhea" id="RHEA:55653"/>
    </physiologicalReaction>
</comment>
<organism evidence="9 10">
    <name type="scientific">Dermatophagoides pteronyssinus</name>
    <name type="common">European house dust mite</name>
    <dbReference type="NCBI Taxonomy" id="6956"/>
    <lineage>
        <taxon>Eukaryota</taxon>
        <taxon>Metazoa</taxon>
        <taxon>Ecdysozoa</taxon>
        <taxon>Arthropoda</taxon>
        <taxon>Chelicerata</taxon>
        <taxon>Arachnida</taxon>
        <taxon>Acari</taxon>
        <taxon>Acariformes</taxon>
        <taxon>Sarcoptiformes</taxon>
        <taxon>Astigmata</taxon>
        <taxon>Psoroptidia</taxon>
        <taxon>Analgoidea</taxon>
        <taxon>Pyroglyphidae</taxon>
        <taxon>Dermatophagoidinae</taxon>
        <taxon>Dermatophagoides</taxon>
    </lineage>
</organism>
<dbReference type="GO" id="GO:0046856">
    <property type="term" value="P:phosphatidylinositol dephosphorylation"/>
    <property type="evidence" value="ECO:0007669"/>
    <property type="project" value="TreeGrafter"/>
</dbReference>
<evidence type="ECO:0000256" key="3">
    <source>
        <dbReference type="ARBA" id="ARBA00036807"/>
    </source>
</evidence>
<dbReference type="OrthoDB" id="405996at2759"/>
<dbReference type="RefSeq" id="XP_027204606.1">
    <property type="nucleotide sequence ID" value="XM_027348805.1"/>
</dbReference>
<evidence type="ECO:0000256" key="1">
    <source>
        <dbReference type="ARBA" id="ARBA00013038"/>
    </source>
</evidence>
<dbReference type="EC" id="3.1.3.64" evidence="1"/>
<dbReference type="AlphaFoldDB" id="A0A6P6YIN1"/>
<dbReference type="Pfam" id="PF02383">
    <property type="entry name" value="Syja_N"/>
    <property type="match status" value="1"/>
</dbReference>
<dbReference type="Proteomes" id="UP000515146">
    <property type="component" value="Unplaced"/>
</dbReference>
<dbReference type="PANTHER" id="PTHR45662">
    <property type="entry name" value="PHOSPHATIDYLINOSITIDE PHOSPHATASE SAC1"/>
    <property type="match status" value="1"/>
</dbReference>
<gene>
    <name evidence="10" type="primary">LOC113798289</name>
</gene>
<evidence type="ECO:0000313" key="10">
    <source>
        <dbReference type="RefSeq" id="XP_027204606.1"/>
    </source>
</evidence>
<dbReference type="OMA" id="ITKAQPV"/>
<keyword evidence="7" id="KW-0472">Membrane</keyword>
<accession>A0A6P6YIN1</accession>
<evidence type="ECO:0000256" key="5">
    <source>
        <dbReference type="ARBA" id="ARBA00041396"/>
    </source>
</evidence>